<sequence>MTDSPVSGRHRKKARRGVIGPVVSALSVLLATAPVVWVMTSDRGDAVQDRQATLRNVAEDDPGTERGSEAIDNPGDKRTEVVVTVTLPHGKVVKTTSTPRGESSLGPGISNSPTPDPTVVPTQPSKPTPTAGTTTTPPPTTTITVRPTHTQTVEVPTRTPDSTTKPTRTPTKTVTVEPTPDPTTPPPSKPPPGGTNAQEREVLDLVNAARREYGCRPLRLNDALVRAAGGHASDMAERNYFDHKTPEGKTASRRMRDAGWSGETYGENIAAGYSTAQRVVAAWLQSDGHRANILNCRFTETGVGYDSGQVREGYSPGSWVQDFGG</sequence>
<feature type="transmembrane region" description="Helical" evidence="2">
    <location>
        <begin position="18"/>
        <end position="39"/>
    </location>
</feature>
<dbReference type="SUPFAM" id="SSF55797">
    <property type="entry name" value="PR-1-like"/>
    <property type="match status" value="1"/>
</dbReference>
<organism evidence="4 5">
    <name type="scientific">Kribbella deserti</name>
    <dbReference type="NCBI Taxonomy" id="1926257"/>
    <lineage>
        <taxon>Bacteria</taxon>
        <taxon>Bacillati</taxon>
        <taxon>Actinomycetota</taxon>
        <taxon>Actinomycetes</taxon>
        <taxon>Propionibacteriales</taxon>
        <taxon>Kribbellaceae</taxon>
        <taxon>Kribbella</taxon>
    </lineage>
</organism>
<feature type="compositionally biased region" description="Basic and acidic residues" evidence="1">
    <location>
        <begin position="63"/>
        <end position="80"/>
    </location>
</feature>
<evidence type="ECO:0000256" key="2">
    <source>
        <dbReference type="SAM" id="Phobius"/>
    </source>
</evidence>
<feature type="compositionally biased region" description="Low complexity" evidence="1">
    <location>
        <begin position="117"/>
        <end position="178"/>
    </location>
</feature>
<dbReference type="Proteomes" id="UP001589890">
    <property type="component" value="Unassembled WGS sequence"/>
</dbReference>
<evidence type="ECO:0000313" key="4">
    <source>
        <dbReference type="EMBL" id="MFC0627280.1"/>
    </source>
</evidence>
<name>A0ABV6QRX5_9ACTN</name>
<dbReference type="CDD" id="cd05379">
    <property type="entry name" value="CAP_bacterial"/>
    <property type="match status" value="1"/>
</dbReference>
<evidence type="ECO:0000259" key="3">
    <source>
        <dbReference type="Pfam" id="PF00188"/>
    </source>
</evidence>
<comment type="caution">
    <text evidence="4">The sequence shown here is derived from an EMBL/GenBank/DDBJ whole genome shotgun (WGS) entry which is preliminary data.</text>
</comment>
<keyword evidence="5" id="KW-1185">Reference proteome</keyword>
<dbReference type="InterPro" id="IPR035940">
    <property type="entry name" value="CAP_sf"/>
</dbReference>
<evidence type="ECO:0000313" key="5">
    <source>
        <dbReference type="Proteomes" id="UP001589890"/>
    </source>
</evidence>
<protein>
    <submittedName>
        <fullName evidence="4">CAP domain-containing protein</fullName>
    </submittedName>
</protein>
<proteinExistence type="predicted"/>
<reference evidence="4 5" key="1">
    <citation type="submission" date="2024-09" db="EMBL/GenBank/DDBJ databases">
        <authorList>
            <person name="Sun Q."/>
            <person name="Mori K."/>
        </authorList>
    </citation>
    <scope>NUCLEOTIDE SEQUENCE [LARGE SCALE GENOMIC DNA]</scope>
    <source>
        <strain evidence="4 5">CGMCC 1.15906</strain>
    </source>
</reference>
<dbReference type="Gene3D" id="3.40.33.10">
    <property type="entry name" value="CAP"/>
    <property type="match status" value="1"/>
</dbReference>
<gene>
    <name evidence="4" type="ORF">ACFFGN_24615</name>
</gene>
<keyword evidence="2" id="KW-0472">Membrane</keyword>
<dbReference type="EMBL" id="JBHLTC010000032">
    <property type="protein sequence ID" value="MFC0627280.1"/>
    <property type="molecule type" value="Genomic_DNA"/>
</dbReference>
<feature type="domain" description="SCP" evidence="3">
    <location>
        <begin position="203"/>
        <end position="310"/>
    </location>
</feature>
<keyword evidence="2" id="KW-0812">Transmembrane</keyword>
<feature type="region of interest" description="Disordered" evidence="1">
    <location>
        <begin position="55"/>
        <end position="198"/>
    </location>
</feature>
<keyword evidence="2" id="KW-1133">Transmembrane helix</keyword>
<dbReference type="PANTHER" id="PTHR31157">
    <property type="entry name" value="SCP DOMAIN-CONTAINING PROTEIN"/>
    <property type="match status" value="1"/>
</dbReference>
<feature type="compositionally biased region" description="Pro residues" evidence="1">
    <location>
        <begin position="179"/>
        <end position="193"/>
    </location>
</feature>
<evidence type="ECO:0000256" key="1">
    <source>
        <dbReference type="SAM" id="MobiDB-lite"/>
    </source>
</evidence>
<dbReference type="RefSeq" id="WP_380051764.1">
    <property type="nucleotide sequence ID" value="NZ_JBHLTC010000032.1"/>
</dbReference>
<dbReference type="PANTHER" id="PTHR31157:SF1">
    <property type="entry name" value="SCP DOMAIN-CONTAINING PROTEIN"/>
    <property type="match status" value="1"/>
</dbReference>
<dbReference type="InterPro" id="IPR014044">
    <property type="entry name" value="CAP_dom"/>
</dbReference>
<accession>A0ABV6QRX5</accession>
<dbReference type="Pfam" id="PF00188">
    <property type="entry name" value="CAP"/>
    <property type="match status" value="1"/>
</dbReference>